<dbReference type="AlphaFoldDB" id="A0A2I6SAP7"/>
<dbReference type="KEGG" id="atw:C0099_03945"/>
<dbReference type="RefSeq" id="WP_102248370.1">
    <property type="nucleotide sequence ID" value="NZ_CP025682.1"/>
</dbReference>
<proteinExistence type="inferred from homology"/>
<comment type="similarity">
    <text evidence="1 2">Belongs to the fructosamine kinase family.</text>
</comment>
<accession>A0A2I6SAP7</accession>
<dbReference type="PANTHER" id="PTHR12149:SF8">
    <property type="entry name" value="PROTEIN-RIBULOSAMINE 3-KINASE"/>
    <property type="match status" value="1"/>
</dbReference>
<dbReference type="GO" id="GO:0016301">
    <property type="term" value="F:kinase activity"/>
    <property type="evidence" value="ECO:0007669"/>
    <property type="project" value="UniProtKB-UniRule"/>
</dbReference>
<keyword evidence="4" id="KW-1185">Reference proteome</keyword>
<name>A0A2I6SAP7_9RHOO</name>
<evidence type="ECO:0008006" key="5">
    <source>
        <dbReference type="Google" id="ProtNLM"/>
    </source>
</evidence>
<dbReference type="Proteomes" id="UP000242205">
    <property type="component" value="Chromosome"/>
</dbReference>
<protein>
    <recommendedName>
        <fullName evidence="5">Fructosamine kinase family protein</fullName>
    </recommendedName>
</protein>
<evidence type="ECO:0000256" key="2">
    <source>
        <dbReference type="PIRNR" id="PIRNR006221"/>
    </source>
</evidence>
<gene>
    <name evidence="3" type="ORF">C0099_03945</name>
</gene>
<dbReference type="PANTHER" id="PTHR12149">
    <property type="entry name" value="FRUCTOSAMINE 3 KINASE-RELATED PROTEIN"/>
    <property type="match status" value="1"/>
</dbReference>
<keyword evidence="2" id="KW-0808">Transferase</keyword>
<evidence type="ECO:0000313" key="3">
    <source>
        <dbReference type="EMBL" id="AUN96331.1"/>
    </source>
</evidence>
<dbReference type="Pfam" id="PF03881">
    <property type="entry name" value="Fructosamin_kin"/>
    <property type="match status" value="1"/>
</dbReference>
<dbReference type="SUPFAM" id="SSF56112">
    <property type="entry name" value="Protein kinase-like (PK-like)"/>
    <property type="match status" value="1"/>
</dbReference>
<dbReference type="Gene3D" id="3.90.1200.10">
    <property type="match status" value="1"/>
</dbReference>
<dbReference type="OrthoDB" id="5291879at2"/>
<evidence type="ECO:0000256" key="1">
    <source>
        <dbReference type="ARBA" id="ARBA00009460"/>
    </source>
</evidence>
<dbReference type="InterPro" id="IPR011009">
    <property type="entry name" value="Kinase-like_dom_sf"/>
</dbReference>
<organism evidence="3 4">
    <name type="scientific">Pseudazoarcus pumilus</name>
    <dbReference type="NCBI Taxonomy" id="2067960"/>
    <lineage>
        <taxon>Bacteria</taxon>
        <taxon>Pseudomonadati</taxon>
        <taxon>Pseudomonadota</taxon>
        <taxon>Betaproteobacteria</taxon>
        <taxon>Rhodocyclales</taxon>
        <taxon>Zoogloeaceae</taxon>
        <taxon>Pseudazoarcus</taxon>
    </lineage>
</organism>
<dbReference type="Gene3D" id="3.30.200.20">
    <property type="entry name" value="Phosphorylase Kinase, domain 1"/>
    <property type="match status" value="1"/>
</dbReference>
<dbReference type="InterPro" id="IPR016477">
    <property type="entry name" value="Fructo-/Ketosamine-3-kinase"/>
</dbReference>
<dbReference type="PIRSF" id="PIRSF006221">
    <property type="entry name" value="Ketosamine-3-kinase"/>
    <property type="match status" value="1"/>
</dbReference>
<sequence>MNALATLTRVERAIREATGNAFRITDSRAVTGGDTHRALSVAGGEQRYFVKHGPADTFEMFEAEADGLAALAETGAVRVPAVIALGADDDGACLILEHLELTPLATPDDGARFGEALAEMHHHTGERFGWPRHNFIGRSPQDNTPSDNWALFFAQHRLAPQLLRARANGFGGDLQRHGARVIERLAGLFLDYRPQPSLLHGDLWHGNAAMTADGQPALFDPAVYRGDRESDLAMAELFGGFPPAFYAAYRRALPLNAEYETRKPLYALYHVLNHLNLFGRSYLREAERLTAKLDFALGTRSE</sequence>
<evidence type="ECO:0000313" key="4">
    <source>
        <dbReference type="Proteomes" id="UP000242205"/>
    </source>
</evidence>
<reference evidence="3 4" key="1">
    <citation type="submission" date="2018-01" db="EMBL/GenBank/DDBJ databases">
        <authorList>
            <person name="Fu G.-Y."/>
        </authorList>
    </citation>
    <scope>NUCLEOTIDE SEQUENCE [LARGE SCALE GENOMIC DNA]</scope>
    <source>
        <strain evidence="3 4">SY39</strain>
    </source>
</reference>
<dbReference type="EMBL" id="CP025682">
    <property type="protein sequence ID" value="AUN96331.1"/>
    <property type="molecule type" value="Genomic_DNA"/>
</dbReference>
<keyword evidence="2" id="KW-0418">Kinase</keyword>